<dbReference type="PROSITE" id="PS50943">
    <property type="entry name" value="HTH_CROC1"/>
    <property type="match status" value="1"/>
</dbReference>
<dbReference type="EMBL" id="JBHTCG010000009">
    <property type="protein sequence ID" value="MFC7383860.1"/>
    <property type="molecule type" value="Genomic_DNA"/>
</dbReference>
<dbReference type="InterPro" id="IPR043917">
    <property type="entry name" value="DUF5753"/>
</dbReference>
<dbReference type="SMART" id="SM00530">
    <property type="entry name" value="HTH_XRE"/>
    <property type="match status" value="1"/>
</dbReference>
<dbReference type="SUPFAM" id="SSF47413">
    <property type="entry name" value="lambda repressor-like DNA-binding domains"/>
    <property type="match status" value="1"/>
</dbReference>
<organism evidence="2 3">
    <name type="scientific">Sphaerisporangium rhizosphaerae</name>
    <dbReference type="NCBI Taxonomy" id="2269375"/>
    <lineage>
        <taxon>Bacteria</taxon>
        <taxon>Bacillati</taxon>
        <taxon>Actinomycetota</taxon>
        <taxon>Actinomycetes</taxon>
        <taxon>Streptosporangiales</taxon>
        <taxon>Streptosporangiaceae</taxon>
        <taxon>Sphaerisporangium</taxon>
    </lineage>
</organism>
<dbReference type="Gene3D" id="1.10.260.40">
    <property type="entry name" value="lambda repressor-like DNA-binding domains"/>
    <property type="match status" value="1"/>
</dbReference>
<dbReference type="Pfam" id="PF13560">
    <property type="entry name" value="HTH_31"/>
    <property type="match status" value="1"/>
</dbReference>
<evidence type="ECO:0000313" key="3">
    <source>
        <dbReference type="Proteomes" id="UP001596496"/>
    </source>
</evidence>
<dbReference type="Pfam" id="PF19054">
    <property type="entry name" value="DUF5753"/>
    <property type="match status" value="1"/>
</dbReference>
<evidence type="ECO:0000313" key="2">
    <source>
        <dbReference type="EMBL" id="MFC7383860.1"/>
    </source>
</evidence>
<name>A0ABW2P6Q5_9ACTN</name>
<reference evidence="3" key="1">
    <citation type="journal article" date="2019" name="Int. J. Syst. Evol. Microbiol.">
        <title>The Global Catalogue of Microorganisms (GCM) 10K type strain sequencing project: providing services to taxonomists for standard genome sequencing and annotation.</title>
        <authorList>
            <consortium name="The Broad Institute Genomics Platform"/>
            <consortium name="The Broad Institute Genome Sequencing Center for Infectious Disease"/>
            <person name="Wu L."/>
            <person name="Ma J."/>
        </authorList>
    </citation>
    <scope>NUCLEOTIDE SEQUENCE [LARGE SCALE GENOMIC DNA]</scope>
    <source>
        <strain evidence="3">CECT 7649</strain>
    </source>
</reference>
<dbReference type="InterPro" id="IPR001387">
    <property type="entry name" value="Cro/C1-type_HTH"/>
</dbReference>
<comment type="caution">
    <text evidence="2">The sequence shown here is derived from an EMBL/GenBank/DDBJ whole genome shotgun (WGS) entry which is preliminary data.</text>
</comment>
<accession>A0ABW2P6Q5</accession>
<dbReference type="CDD" id="cd00093">
    <property type="entry name" value="HTH_XRE"/>
    <property type="match status" value="1"/>
</dbReference>
<gene>
    <name evidence="2" type="ORF">ACFQSB_16690</name>
</gene>
<evidence type="ECO:0000259" key="1">
    <source>
        <dbReference type="PROSITE" id="PS50943"/>
    </source>
</evidence>
<feature type="domain" description="HTH cro/C1-type" evidence="1">
    <location>
        <begin position="21"/>
        <end position="57"/>
    </location>
</feature>
<keyword evidence="3" id="KW-1185">Reference proteome</keyword>
<protein>
    <submittedName>
        <fullName evidence="2">Helix-turn-helix transcriptional regulator</fullName>
    </submittedName>
</protein>
<dbReference type="RefSeq" id="WP_380827422.1">
    <property type="nucleotide sequence ID" value="NZ_JBHTCG010000009.1"/>
</dbReference>
<dbReference type="InterPro" id="IPR010982">
    <property type="entry name" value="Lambda_DNA-bd_dom_sf"/>
</dbReference>
<proteinExistence type="predicted"/>
<dbReference type="Proteomes" id="UP001596496">
    <property type="component" value="Unassembled WGS sequence"/>
</dbReference>
<sequence>MPNPIQINPDESPLARFAYELRQYRLEKGWTQLQLSRKLTVAVSTLGMVETVRRRPDRRFADACDSVFQLDGVFYELWKRTRWESAPDHFRDFLALEAQASALQSWDPLLVPGIFQIKSYAKRIFDDEPGITPELVEQRLTNRMERQTMLLRERGPMILSLIDEGALRRPMGAAEVMREQLARLLEVTEHPRVTIQVVPYNAWSAVGLQTAFTIAELRGAPYGVYIESTPRGLTIGERETITSLVGRYDALRAAALPKNLSFGIIEEVMAQWT</sequence>